<dbReference type="AlphaFoldDB" id="A0A9X9M114"/>
<gene>
    <name evidence="1" type="ORF">BN2614_LOCUS1</name>
</gene>
<keyword evidence="2" id="KW-1185">Reference proteome</keyword>
<dbReference type="InterPro" id="IPR021346">
    <property type="entry name" value="Tma16"/>
</dbReference>
<dbReference type="Pfam" id="PF11176">
    <property type="entry name" value="Tma16"/>
    <property type="match status" value="1"/>
</dbReference>
<evidence type="ECO:0000313" key="2">
    <source>
        <dbReference type="Proteomes" id="UP000269945"/>
    </source>
</evidence>
<dbReference type="Proteomes" id="UP000269945">
    <property type="component" value="Unassembled WGS sequence"/>
</dbReference>
<accession>A0A9X9M114</accession>
<name>A0A9X9M114_GULGU</name>
<sequence>MPKALKGKIVGREKKVIHPYSRRAAQITREAHKQEKKEK</sequence>
<comment type="caution">
    <text evidence="1">The sequence shown here is derived from an EMBL/GenBank/DDBJ whole genome shotgun (WGS) entry which is preliminary data.</text>
</comment>
<organism evidence="1 2">
    <name type="scientific">Gulo gulo</name>
    <name type="common">Wolverine</name>
    <name type="synonym">Gluton</name>
    <dbReference type="NCBI Taxonomy" id="48420"/>
    <lineage>
        <taxon>Eukaryota</taxon>
        <taxon>Metazoa</taxon>
        <taxon>Chordata</taxon>
        <taxon>Craniata</taxon>
        <taxon>Vertebrata</taxon>
        <taxon>Euteleostomi</taxon>
        <taxon>Mammalia</taxon>
        <taxon>Eutheria</taxon>
        <taxon>Laurasiatheria</taxon>
        <taxon>Carnivora</taxon>
        <taxon>Caniformia</taxon>
        <taxon>Musteloidea</taxon>
        <taxon>Mustelidae</taxon>
        <taxon>Guloninae</taxon>
        <taxon>Gulo</taxon>
    </lineage>
</organism>
<proteinExistence type="predicted"/>
<dbReference type="EMBL" id="CYRY02035492">
    <property type="protein sequence ID" value="VCX15615.1"/>
    <property type="molecule type" value="Genomic_DNA"/>
</dbReference>
<evidence type="ECO:0000313" key="1">
    <source>
        <dbReference type="EMBL" id="VCX15615.1"/>
    </source>
</evidence>
<protein>
    <submittedName>
        <fullName evidence="1">Uncharacterized protein</fullName>
    </submittedName>
</protein>
<reference evidence="1 2" key="1">
    <citation type="submission" date="2018-10" db="EMBL/GenBank/DDBJ databases">
        <authorList>
            <person name="Ekblom R."/>
            <person name="Jareborg N."/>
        </authorList>
    </citation>
    <scope>NUCLEOTIDE SEQUENCE [LARGE SCALE GENOMIC DNA]</scope>
    <source>
        <tissue evidence="1">Muscle</tissue>
    </source>
</reference>